<comment type="caution">
    <text evidence="2">The sequence shown here is derived from an EMBL/GenBank/DDBJ whole genome shotgun (WGS) entry which is preliminary data.</text>
</comment>
<evidence type="ECO:0000313" key="3">
    <source>
        <dbReference type="Proteomes" id="UP001396334"/>
    </source>
</evidence>
<proteinExistence type="predicted"/>
<dbReference type="PANTHER" id="PTHR47723">
    <property type="entry name" value="OS05G0353850 PROTEIN"/>
    <property type="match status" value="1"/>
</dbReference>
<accession>A0ABR2RED5</accession>
<dbReference type="Pfam" id="PF13456">
    <property type="entry name" value="RVT_3"/>
    <property type="match status" value="1"/>
</dbReference>
<dbReference type="InterPro" id="IPR053151">
    <property type="entry name" value="RNase_H-like"/>
</dbReference>
<reference evidence="2 3" key="1">
    <citation type="journal article" date="2024" name="G3 (Bethesda)">
        <title>Genome assembly of Hibiscus sabdariffa L. provides insights into metabolisms of medicinal natural products.</title>
        <authorList>
            <person name="Kim T."/>
        </authorList>
    </citation>
    <scope>NUCLEOTIDE SEQUENCE [LARGE SCALE GENOMIC DNA]</scope>
    <source>
        <strain evidence="2">TK-2024</strain>
        <tissue evidence="2">Old leaves</tissue>
    </source>
</reference>
<feature type="domain" description="RNase H type-1" evidence="1">
    <location>
        <begin position="112"/>
        <end position="167"/>
    </location>
</feature>
<evidence type="ECO:0000313" key="2">
    <source>
        <dbReference type="EMBL" id="KAK9011062.1"/>
    </source>
</evidence>
<keyword evidence="3" id="KW-1185">Reference proteome</keyword>
<dbReference type="EMBL" id="JBBPBN010000023">
    <property type="protein sequence ID" value="KAK9011062.1"/>
    <property type="molecule type" value="Genomic_DNA"/>
</dbReference>
<evidence type="ECO:0000259" key="1">
    <source>
        <dbReference type="Pfam" id="PF13456"/>
    </source>
</evidence>
<dbReference type="InterPro" id="IPR044730">
    <property type="entry name" value="RNase_H-like_dom_plant"/>
</dbReference>
<gene>
    <name evidence="2" type="ORF">V6N11_043919</name>
</gene>
<dbReference type="InterPro" id="IPR002156">
    <property type="entry name" value="RNaseH_domain"/>
</dbReference>
<protein>
    <recommendedName>
        <fullName evidence="1">RNase H type-1 domain-containing protein</fullName>
    </recommendedName>
</protein>
<sequence length="198" mass="21706">MSLSMTGLSSVLGHFAIGVRSVAGIGIGDDLWNTKFAVTCWLIWKSRCAQILGGVEFNSEGLARNCRGAAAEFAATHACRQVPRAYIQVPWCCPDRGWLAVNCDGAVNPIDETDSLSAFEAIHSKDSGLEGTLLVHDVREFLSRDWRVRFRYINRCGNAVADRLAKTSRGKSIGETLFERPPIEVLPLLAKDMNASCF</sequence>
<dbReference type="PANTHER" id="PTHR47723:SF19">
    <property type="entry name" value="POLYNUCLEOTIDYL TRANSFERASE, RIBONUCLEASE H-LIKE SUPERFAMILY PROTEIN"/>
    <property type="match status" value="1"/>
</dbReference>
<dbReference type="Proteomes" id="UP001396334">
    <property type="component" value="Unassembled WGS sequence"/>
</dbReference>
<dbReference type="CDD" id="cd06222">
    <property type="entry name" value="RNase_H_like"/>
    <property type="match status" value="1"/>
</dbReference>
<name>A0ABR2RED5_9ROSI</name>
<organism evidence="2 3">
    <name type="scientific">Hibiscus sabdariffa</name>
    <name type="common">roselle</name>
    <dbReference type="NCBI Taxonomy" id="183260"/>
    <lineage>
        <taxon>Eukaryota</taxon>
        <taxon>Viridiplantae</taxon>
        <taxon>Streptophyta</taxon>
        <taxon>Embryophyta</taxon>
        <taxon>Tracheophyta</taxon>
        <taxon>Spermatophyta</taxon>
        <taxon>Magnoliopsida</taxon>
        <taxon>eudicotyledons</taxon>
        <taxon>Gunneridae</taxon>
        <taxon>Pentapetalae</taxon>
        <taxon>rosids</taxon>
        <taxon>malvids</taxon>
        <taxon>Malvales</taxon>
        <taxon>Malvaceae</taxon>
        <taxon>Malvoideae</taxon>
        <taxon>Hibiscus</taxon>
    </lineage>
</organism>